<evidence type="ECO:0000313" key="16">
    <source>
        <dbReference type="Proteomes" id="UP000558997"/>
    </source>
</evidence>
<dbReference type="InterPro" id="IPR036890">
    <property type="entry name" value="HATPase_C_sf"/>
</dbReference>
<gene>
    <name evidence="15" type="ORF">HDA44_003403</name>
</gene>
<dbReference type="PROSITE" id="PS50109">
    <property type="entry name" value="HIS_KIN"/>
    <property type="match status" value="1"/>
</dbReference>
<comment type="subcellular location">
    <subcellularLocation>
        <location evidence="2">Cell membrane</location>
    </subcellularLocation>
</comment>
<keyword evidence="4" id="KW-0597">Phosphoprotein</keyword>
<dbReference type="PANTHER" id="PTHR45436:SF5">
    <property type="entry name" value="SENSOR HISTIDINE KINASE TRCS"/>
    <property type="match status" value="1"/>
</dbReference>
<keyword evidence="5" id="KW-0808">Transferase</keyword>
<keyword evidence="16" id="KW-1185">Reference proteome</keyword>
<reference evidence="15 16" key="1">
    <citation type="submission" date="2020-08" db="EMBL/GenBank/DDBJ databases">
        <title>Sequencing the genomes of 1000 actinobacteria strains.</title>
        <authorList>
            <person name="Klenk H.-P."/>
        </authorList>
    </citation>
    <scope>NUCLEOTIDE SEQUENCE [LARGE SCALE GENOMIC DNA]</scope>
    <source>
        <strain evidence="15 16">DSM 17294</strain>
    </source>
</reference>
<evidence type="ECO:0000256" key="11">
    <source>
        <dbReference type="SAM" id="MobiDB-lite"/>
    </source>
</evidence>
<dbReference type="Gene3D" id="1.10.287.130">
    <property type="match status" value="1"/>
</dbReference>
<dbReference type="CDD" id="cd00082">
    <property type="entry name" value="HisKA"/>
    <property type="match status" value="1"/>
</dbReference>
<dbReference type="InterPro" id="IPR003661">
    <property type="entry name" value="HisK_dim/P_dom"/>
</dbReference>
<evidence type="ECO:0000256" key="6">
    <source>
        <dbReference type="ARBA" id="ARBA00022692"/>
    </source>
</evidence>
<evidence type="ECO:0000259" key="13">
    <source>
        <dbReference type="PROSITE" id="PS50109"/>
    </source>
</evidence>
<dbReference type="RefSeq" id="WP_184835502.1">
    <property type="nucleotide sequence ID" value="NZ_BAAAVN010000007.1"/>
</dbReference>
<evidence type="ECO:0000256" key="8">
    <source>
        <dbReference type="ARBA" id="ARBA00022989"/>
    </source>
</evidence>
<dbReference type="SMART" id="SM00304">
    <property type="entry name" value="HAMP"/>
    <property type="match status" value="1"/>
</dbReference>
<dbReference type="EMBL" id="JACHNF010000001">
    <property type="protein sequence ID" value="MBB5980062.1"/>
    <property type="molecule type" value="Genomic_DNA"/>
</dbReference>
<evidence type="ECO:0000259" key="14">
    <source>
        <dbReference type="PROSITE" id="PS50885"/>
    </source>
</evidence>
<feature type="domain" description="HAMP" evidence="14">
    <location>
        <begin position="107"/>
        <end position="165"/>
    </location>
</feature>
<comment type="caution">
    <text evidence="15">The sequence shown here is derived from an EMBL/GenBank/DDBJ whole genome shotgun (WGS) entry which is preliminary data.</text>
</comment>
<comment type="catalytic activity">
    <reaction evidence="1">
        <text>ATP + protein L-histidine = ADP + protein N-phospho-L-histidine.</text>
        <dbReference type="EC" id="2.7.13.3"/>
    </reaction>
</comment>
<feature type="domain" description="Histidine kinase" evidence="13">
    <location>
        <begin position="173"/>
        <end position="383"/>
    </location>
</feature>
<evidence type="ECO:0000256" key="4">
    <source>
        <dbReference type="ARBA" id="ARBA00022553"/>
    </source>
</evidence>
<keyword evidence="8 12" id="KW-1133">Transmembrane helix</keyword>
<name>A0A841DND4_9ACTN</name>
<evidence type="ECO:0000256" key="7">
    <source>
        <dbReference type="ARBA" id="ARBA00022777"/>
    </source>
</evidence>
<dbReference type="InterPro" id="IPR003594">
    <property type="entry name" value="HATPase_dom"/>
</dbReference>
<dbReference type="SMART" id="SM00387">
    <property type="entry name" value="HATPase_c"/>
    <property type="match status" value="1"/>
</dbReference>
<sequence length="383" mass="40672">MRRPQLTIRARFTLICGGLLLASGAAILGITYVLLDRQPPSQDFTSAGHTPTAPSQPGTVRTPPPSMDFQVADNAQRAVLNRLVTQGAIALVVVVAVAGASGWVLAGRTLGPLQRITETARRIADAPAADRELHERIALDGPADEVKRLADTFDVMLERLDHSFEGQRRFIANASHELRTPLTLNRTLLEVATDADEVAPEVRHLSTTLLAINARHEQLINGLLLLARSENELMERSYVDLADIVDHVAGQLPAGEVTVKVDANEAPVSGNPVLLERLVQNLVENAVRYNVADGGWVRVSSRPGPDGGGVIVVSNSGPVVPPYEVPSLFEPFRRLGPSRPSSGAAGAGLGLSIVRAVARAHGGDARADSRDGGGLVVTVTLPR</sequence>
<dbReference type="InterPro" id="IPR050428">
    <property type="entry name" value="TCS_sensor_his_kinase"/>
</dbReference>
<evidence type="ECO:0000256" key="3">
    <source>
        <dbReference type="ARBA" id="ARBA00012438"/>
    </source>
</evidence>
<dbReference type="AlphaFoldDB" id="A0A841DND4"/>
<dbReference type="InterPro" id="IPR004358">
    <property type="entry name" value="Sig_transdc_His_kin-like_C"/>
</dbReference>
<dbReference type="SUPFAM" id="SSF55874">
    <property type="entry name" value="ATPase domain of HSP90 chaperone/DNA topoisomerase II/histidine kinase"/>
    <property type="match status" value="1"/>
</dbReference>
<keyword evidence="6 12" id="KW-0812">Transmembrane</keyword>
<feature type="transmembrane region" description="Helical" evidence="12">
    <location>
        <begin position="12"/>
        <end position="35"/>
    </location>
</feature>
<evidence type="ECO:0000256" key="2">
    <source>
        <dbReference type="ARBA" id="ARBA00004236"/>
    </source>
</evidence>
<dbReference type="SUPFAM" id="SSF158472">
    <property type="entry name" value="HAMP domain-like"/>
    <property type="match status" value="1"/>
</dbReference>
<evidence type="ECO:0000256" key="1">
    <source>
        <dbReference type="ARBA" id="ARBA00000085"/>
    </source>
</evidence>
<dbReference type="InterPro" id="IPR005467">
    <property type="entry name" value="His_kinase_dom"/>
</dbReference>
<dbReference type="SMART" id="SM00388">
    <property type="entry name" value="HisKA"/>
    <property type="match status" value="1"/>
</dbReference>
<accession>A0A841DND4</accession>
<dbReference type="InterPro" id="IPR036097">
    <property type="entry name" value="HisK_dim/P_sf"/>
</dbReference>
<feature type="transmembrane region" description="Helical" evidence="12">
    <location>
        <begin position="83"/>
        <end position="106"/>
    </location>
</feature>
<dbReference type="Proteomes" id="UP000558997">
    <property type="component" value="Unassembled WGS sequence"/>
</dbReference>
<dbReference type="EC" id="2.7.13.3" evidence="3"/>
<proteinExistence type="predicted"/>
<dbReference type="Pfam" id="PF02518">
    <property type="entry name" value="HATPase_c"/>
    <property type="match status" value="1"/>
</dbReference>
<dbReference type="GO" id="GO:0005886">
    <property type="term" value="C:plasma membrane"/>
    <property type="evidence" value="ECO:0007669"/>
    <property type="project" value="UniProtKB-SubCell"/>
</dbReference>
<dbReference type="Gene3D" id="6.10.340.10">
    <property type="match status" value="1"/>
</dbReference>
<dbReference type="CDD" id="cd00075">
    <property type="entry name" value="HATPase"/>
    <property type="match status" value="1"/>
</dbReference>
<organism evidence="15 16">
    <name type="scientific">Kribbella solani</name>
    <dbReference type="NCBI Taxonomy" id="236067"/>
    <lineage>
        <taxon>Bacteria</taxon>
        <taxon>Bacillati</taxon>
        <taxon>Actinomycetota</taxon>
        <taxon>Actinomycetes</taxon>
        <taxon>Propionibacteriales</taxon>
        <taxon>Kribbellaceae</taxon>
        <taxon>Kribbella</taxon>
    </lineage>
</organism>
<dbReference type="InterPro" id="IPR003660">
    <property type="entry name" value="HAMP_dom"/>
</dbReference>
<evidence type="ECO:0000256" key="5">
    <source>
        <dbReference type="ARBA" id="ARBA00022679"/>
    </source>
</evidence>
<dbReference type="Pfam" id="PF00512">
    <property type="entry name" value="HisKA"/>
    <property type="match status" value="1"/>
</dbReference>
<evidence type="ECO:0000256" key="12">
    <source>
        <dbReference type="SAM" id="Phobius"/>
    </source>
</evidence>
<dbReference type="GO" id="GO:0000155">
    <property type="term" value="F:phosphorelay sensor kinase activity"/>
    <property type="evidence" value="ECO:0007669"/>
    <property type="project" value="InterPro"/>
</dbReference>
<dbReference type="Pfam" id="PF00672">
    <property type="entry name" value="HAMP"/>
    <property type="match status" value="1"/>
</dbReference>
<dbReference type="PRINTS" id="PR00344">
    <property type="entry name" value="BCTRLSENSOR"/>
</dbReference>
<dbReference type="SUPFAM" id="SSF47384">
    <property type="entry name" value="Homodimeric domain of signal transducing histidine kinase"/>
    <property type="match status" value="1"/>
</dbReference>
<keyword evidence="9" id="KW-0902">Two-component regulatory system</keyword>
<dbReference type="CDD" id="cd06225">
    <property type="entry name" value="HAMP"/>
    <property type="match status" value="1"/>
</dbReference>
<feature type="compositionally biased region" description="Polar residues" evidence="11">
    <location>
        <begin position="43"/>
        <end position="59"/>
    </location>
</feature>
<keyword evidence="7 15" id="KW-0418">Kinase</keyword>
<evidence type="ECO:0000313" key="15">
    <source>
        <dbReference type="EMBL" id="MBB5980062.1"/>
    </source>
</evidence>
<evidence type="ECO:0000256" key="10">
    <source>
        <dbReference type="ARBA" id="ARBA00023136"/>
    </source>
</evidence>
<dbReference type="PROSITE" id="PS50885">
    <property type="entry name" value="HAMP"/>
    <property type="match status" value="1"/>
</dbReference>
<dbReference type="Gene3D" id="3.30.565.10">
    <property type="entry name" value="Histidine kinase-like ATPase, C-terminal domain"/>
    <property type="match status" value="1"/>
</dbReference>
<dbReference type="PANTHER" id="PTHR45436">
    <property type="entry name" value="SENSOR HISTIDINE KINASE YKOH"/>
    <property type="match status" value="1"/>
</dbReference>
<evidence type="ECO:0000256" key="9">
    <source>
        <dbReference type="ARBA" id="ARBA00023012"/>
    </source>
</evidence>
<feature type="region of interest" description="Disordered" evidence="11">
    <location>
        <begin position="43"/>
        <end position="65"/>
    </location>
</feature>
<protein>
    <recommendedName>
        <fullName evidence="3">histidine kinase</fullName>
        <ecNumber evidence="3">2.7.13.3</ecNumber>
    </recommendedName>
</protein>
<keyword evidence="10 12" id="KW-0472">Membrane</keyword>